<dbReference type="Pfam" id="PF16499">
    <property type="entry name" value="Melibiase_2"/>
    <property type="match status" value="1"/>
</dbReference>
<dbReference type="PRINTS" id="PR00740">
    <property type="entry name" value="GLHYDRLASE27"/>
</dbReference>
<dbReference type="SUPFAM" id="SSF51011">
    <property type="entry name" value="Glycosyl hydrolase domain"/>
    <property type="match status" value="1"/>
</dbReference>
<organism evidence="11 12">
    <name type="scientific">Saccharopolyspora flava</name>
    <dbReference type="NCBI Taxonomy" id="95161"/>
    <lineage>
        <taxon>Bacteria</taxon>
        <taxon>Bacillati</taxon>
        <taxon>Actinomycetota</taxon>
        <taxon>Actinomycetes</taxon>
        <taxon>Pseudonocardiales</taxon>
        <taxon>Pseudonocardiaceae</taxon>
        <taxon>Saccharopolyspora</taxon>
    </lineage>
</organism>
<reference evidence="12" key="1">
    <citation type="submission" date="2016-10" db="EMBL/GenBank/DDBJ databases">
        <authorList>
            <person name="Varghese N."/>
            <person name="Submissions S."/>
        </authorList>
    </citation>
    <scope>NUCLEOTIDE SEQUENCE [LARGE SCALE GENOMIC DNA]</scope>
    <source>
        <strain evidence="12">DSM 44771</strain>
    </source>
</reference>
<dbReference type="PANTHER" id="PTHR11452:SF75">
    <property type="entry name" value="ALPHA-GALACTOSIDASE MEL1"/>
    <property type="match status" value="1"/>
</dbReference>
<evidence type="ECO:0000256" key="2">
    <source>
        <dbReference type="ARBA" id="ARBA00009743"/>
    </source>
</evidence>
<dbReference type="EMBL" id="FOZX01000009">
    <property type="protein sequence ID" value="SFS97522.1"/>
    <property type="molecule type" value="Genomic_DNA"/>
</dbReference>
<protein>
    <recommendedName>
        <fullName evidence="3 8">Alpha-galactosidase</fullName>
        <ecNumber evidence="3 8">3.2.1.22</ecNumber>
    </recommendedName>
    <alternativeName>
        <fullName evidence="8">Melibiase</fullName>
    </alternativeName>
</protein>
<keyword evidence="6 8" id="KW-1015">Disulfide bond</keyword>
<dbReference type="InterPro" id="IPR041233">
    <property type="entry name" value="Melibiase_C"/>
</dbReference>
<dbReference type="Gene3D" id="3.20.20.70">
    <property type="entry name" value="Aldolase class I"/>
    <property type="match status" value="1"/>
</dbReference>
<dbReference type="SUPFAM" id="SSF51445">
    <property type="entry name" value="(Trans)glycosidases"/>
    <property type="match status" value="1"/>
</dbReference>
<dbReference type="InterPro" id="IPR017853">
    <property type="entry name" value="GH"/>
</dbReference>
<proteinExistence type="inferred from homology"/>
<evidence type="ECO:0000256" key="1">
    <source>
        <dbReference type="ARBA" id="ARBA00001255"/>
    </source>
</evidence>
<feature type="signal peptide" evidence="9">
    <location>
        <begin position="1"/>
        <end position="26"/>
    </location>
</feature>
<sequence>MPLHRVAFAALAAVTTCLSVVPASTAEPDDDLAATPPMGWNSWNTFGCDINEQLIRETADALVSSGMRDAGYRYVNIDDCWAEPERDASGRLQPHHERFPGGIAAIADYVHERGMKLGIYTSAGTRTCADTMPGALGHEETDATTFAEWGVDYLKYDNCNNQGVPATERYTTMGEALRATGRPIVYSVCEWGENAPWEWAPGVGAHLWRTTDDIRPVWETGNTNDFPMGVVDIIDFNRDLARYAGPGDWNDPDMLEVGVHDVDGYPGLTDDEARAHFGMWAMMASPLIAGNDVRSMPDEVRDILTNPEVIAIDQDSLGAQGTPIRDDGDQEIWLKPLANGDKALALFNRSNTPATITTTTSEIGAPGPATLRNLWTRTETTTTADITADVPAHAAVLLRATPH</sequence>
<evidence type="ECO:0000256" key="5">
    <source>
        <dbReference type="ARBA" id="ARBA00022801"/>
    </source>
</evidence>
<dbReference type="FunFam" id="3.20.20.70:FF:000202">
    <property type="entry name" value="Alpha-galactosidase"/>
    <property type="match status" value="1"/>
</dbReference>
<name>A0A1I6U7X5_9PSEU</name>
<keyword evidence="4 9" id="KW-0732">Signal</keyword>
<keyword evidence="5 8" id="KW-0378">Hydrolase</keyword>
<keyword evidence="7 8" id="KW-0326">Glycosidase</keyword>
<evidence type="ECO:0000256" key="7">
    <source>
        <dbReference type="ARBA" id="ARBA00023295"/>
    </source>
</evidence>
<dbReference type="Pfam" id="PF17801">
    <property type="entry name" value="Melibiase_C"/>
    <property type="match status" value="1"/>
</dbReference>
<dbReference type="InterPro" id="IPR000111">
    <property type="entry name" value="Glyco_hydro_27/36_CS"/>
</dbReference>
<dbReference type="PROSITE" id="PS00512">
    <property type="entry name" value="ALPHA_GALACTOSIDASE"/>
    <property type="match status" value="1"/>
</dbReference>
<dbReference type="Gene3D" id="2.60.40.1180">
    <property type="entry name" value="Golgi alpha-mannosidase II"/>
    <property type="match status" value="1"/>
</dbReference>
<dbReference type="STRING" id="95161.SAMN05660874_04691"/>
<dbReference type="GO" id="GO:0016052">
    <property type="term" value="P:carbohydrate catabolic process"/>
    <property type="evidence" value="ECO:0007669"/>
    <property type="project" value="UniProtKB-ARBA"/>
</dbReference>
<dbReference type="GO" id="GO:0004557">
    <property type="term" value="F:alpha-galactosidase activity"/>
    <property type="evidence" value="ECO:0007669"/>
    <property type="project" value="UniProtKB-EC"/>
</dbReference>
<dbReference type="EC" id="3.2.1.22" evidence="3 8"/>
<evidence type="ECO:0000256" key="9">
    <source>
        <dbReference type="SAM" id="SignalP"/>
    </source>
</evidence>
<dbReference type="InterPro" id="IPR002241">
    <property type="entry name" value="Glyco_hydro_27"/>
</dbReference>
<accession>A0A1I6U7X5</accession>
<dbReference type="RefSeq" id="WP_245776065.1">
    <property type="nucleotide sequence ID" value="NZ_FOZX01000009.1"/>
</dbReference>
<dbReference type="Proteomes" id="UP000198852">
    <property type="component" value="Unassembled WGS sequence"/>
</dbReference>
<evidence type="ECO:0000256" key="6">
    <source>
        <dbReference type="ARBA" id="ARBA00023157"/>
    </source>
</evidence>
<evidence type="ECO:0000256" key="3">
    <source>
        <dbReference type="ARBA" id="ARBA00012755"/>
    </source>
</evidence>
<dbReference type="InterPro" id="IPR013780">
    <property type="entry name" value="Glyco_hydro_b"/>
</dbReference>
<gene>
    <name evidence="11" type="ORF">SAMN05660874_04691</name>
</gene>
<evidence type="ECO:0000313" key="12">
    <source>
        <dbReference type="Proteomes" id="UP000198852"/>
    </source>
</evidence>
<evidence type="ECO:0000256" key="8">
    <source>
        <dbReference type="RuleBase" id="RU361168"/>
    </source>
</evidence>
<evidence type="ECO:0000259" key="10">
    <source>
        <dbReference type="Pfam" id="PF17801"/>
    </source>
</evidence>
<comment type="catalytic activity">
    <reaction evidence="1 8">
        <text>Hydrolysis of terminal, non-reducing alpha-D-galactose residues in alpha-D-galactosides, including galactose oligosaccharides, galactomannans and galactolipids.</text>
        <dbReference type="EC" id="3.2.1.22"/>
    </reaction>
</comment>
<feature type="chain" id="PRO_5038477417" description="Alpha-galactosidase" evidence="9">
    <location>
        <begin position="27"/>
        <end position="403"/>
    </location>
</feature>
<comment type="similarity">
    <text evidence="2 8">Belongs to the glycosyl hydrolase 27 family.</text>
</comment>
<evidence type="ECO:0000256" key="4">
    <source>
        <dbReference type="ARBA" id="ARBA00022729"/>
    </source>
</evidence>
<dbReference type="PANTHER" id="PTHR11452">
    <property type="entry name" value="ALPHA-GALACTOSIDASE/ALPHA-N-ACETYLGALACTOSAMINIDASE"/>
    <property type="match status" value="1"/>
</dbReference>
<keyword evidence="12" id="KW-1185">Reference proteome</keyword>
<dbReference type="InterPro" id="IPR013785">
    <property type="entry name" value="Aldolase_TIM"/>
</dbReference>
<dbReference type="AlphaFoldDB" id="A0A1I6U7X5"/>
<dbReference type="CDD" id="cd14792">
    <property type="entry name" value="GH27"/>
    <property type="match status" value="1"/>
</dbReference>
<evidence type="ECO:0000313" key="11">
    <source>
        <dbReference type="EMBL" id="SFS97522.1"/>
    </source>
</evidence>
<feature type="domain" description="Alpha galactosidase C-terminal" evidence="10">
    <location>
        <begin position="327"/>
        <end position="399"/>
    </location>
</feature>